<dbReference type="InterPro" id="IPR051690">
    <property type="entry name" value="PseI-like"/>
</dbReference>
<evidence type="ECO:0000313" key="2">
    <source>
        <dbReference type="EMBL" id="CAB4159537.1"/>
    </source>
</evidence>
<dbReference type="InterPro" id="IPR013785">
    <property type="entry name" value="Aldolase_TIM"/>
</dbReference>
<protein>
    <submittedName>
        <fullName evidence="2">SpsE Sialic acid synthase</fullName>
    </submittedName>
</protein>
<name>A0A6J5NKZ4_9CAUD</name>
<dbReference type="EMBL" id="LR796670">
    <property type="protein sequence ID" value="CAB4159537.1"/>
    <property type="molecule type" value="Genomic_DNA"/>
</dbReference>
<organism evidence="2">
    <name type="scientific">uncultured Caudovirales phage</name>
    <dbReference type="NCBI Taxonomy" id="2100421"/>
    <lineage>
        <taxon>Viruses</taxon>
        <taxon>Duplodnaviria</taxon>
        <taxon>Heunggongvirae</taxon>
        <taxon>Uroviricota</taxon>
        <taxon>Caudoviricetes</taxon>
        <taxon>Peduoviridae</taxon>
        <taxon>Maltschvirus</taxon>
        <taxon>Maltschvirus maltsch</taxon>
    </lineage>
</organism>
<accession>A0A6J5NKZ4</accession>
<dbReference type="Gene3D" id="3.20.20.70">
    <property type="entry name" value="Aldolase class I"/>
    <property type="match status" value="1"/>
</dbReference>
<evidence type="ECO:0000259" key="1">
    <source>
        <dbReference type="Pfam" id="PF03102"/>
    </source>
</evidence>
<proteinExistence type="predicted"/>
<gene>
    <name evidence="2" type="ORF">UFOVP699_273</name>
</gene>
<dbReference type="Pfam" id="PF03102">
    <property type="entry name" value="NeuB"/>
    <property type="match status" value="1"/>
</dbReference>
<dbReference type="GO" id="GO:0047444">
    <property type="term" value="F:N-acylneuraminate-9-phosphate synthase activity"/>
    <property type="evidence" value="ECO:0007669"/>
    <property type="project" value="TreeGrafter"/>
</dbReference>
<dbReference type="InterPro" id="IPR013132">
    <property type="entry name" value="PseI/NeuA/B-like_N"/>
</dbReference>
<reference evidence="2" key="1">
    <citation type="submission" date="2020-04" db="EMBL/GenBank/DDBJ databases">
        <authorList>
            <person name="Chiriac C."/>
            <person name="Salcher M."/>
            <person name="Ghai R."/>
            <person name="Kavagutti S V."/>
        </authorList>
    </citation>
    <scope>NUCLEOTIDE SEQUENCE</scope>
</reference>
<dbReference type="PANTHER" id="PTHR42966:SF3">
    <property type="entry name" value="BLR5971 PROTEIN"/>
    <property type="match status" value="1"/>
</dbReference>
<dbReference type="PANTHER" id="PTHR42966">
    <property type="entry name" value="N-ACETYLNEURAMINATE SYNTHASE"/>
    <property type="match status" value="1"/>
</dbReference>
<sequence>MKTIIIAEIGINYAYGNDPTKFTEHIKRLIDVAVIAGADYVKFQKRNPEECVPHEERNKIKSVPWRKEETTYFQYKQDIEMWQKEYDQIDDYCREKGIGWFASVWDKDSVDFMRRYTSPLPNGKWGIMLKIPSALINDLDLVQYAKDCSDFLLISTGMSTQEEIDLAINTGEPDVVFHTNSTYPSPIEDLNLDYIQYLTHISSEFKKKFEVGYSGHEFGLITTVGSTLIGAKWIERHITLDRSLWGSDQMASVEPQGLIKLVKSIRDLEAARGGYGAREVLASEKEKRKSLRGK</sequence>
<feature type="domain" description="PseI/NeuA/B-like" evidence="1">
    <location>
        <begin position="29"/>
        <end position="273"/>
    </location>
</feature>
<dbReference type="GO" id="GO:0016051">
    <property type="term" value="P:carbohydrate biosynthetic process"/>
    <property type="evidence" value="ECO:0007669"/>
    <property type="project" value="InterPro"/>
</dbReference>
<dbReference type="SUPFAM" id="SSF51569">
    <property type="entry name" value="Aldolase"/>
    <property type="match status" value="1"/>
</dbReference>